<dbReference type="RefSeq" id="WP_394820011.1">
    <property type="nucleotide sequence ID" value="NZ_JAWJZY010000003.1"/>
</dbReference>
<dbReference type="InterPro" id="IPR038107">
    <property type="entry name" value="Glycos_transf_N_sf"/>
</dbReference>
<proteinExistence type="predicted"/>
<evidence type="ECO:0000256" key="2">
    <source>
        <dbReference type="ARBA" id="ARBA00004713"/>
    </source>
</evidence>
<dbReference type="PANTHER" id="PTHR42755">
    <property type="entry name" value="3-DEOXY-MANNO-OCTULOSONATE CYTIDYLYLTRANSFERASE"/>
    <property type="match status" value="1"/>
</dbReference>
<dbReference type="InterPro" id="IPR039901">
    <property type="entry name" value="Kdotransferase"/>
</dbReference>
<reference evidence="10 11" key="1">
    <citation type="submission" date="2023-10" db="EMBL/GenBank/DDBJ databases">
        <title>Sorlinia euscelidii gen. nov., sp. nov., an acetic acid bacteria isolated from the gut of Euscelidius variegatus emitter.</title>
        <authorList>
            <person name="Michoud G."/>
            <person name="Marasco R."/>
            <person name="Seferji K."/>
            <person name="Gonella E."/>
            <person name="Garuglieri E."/>
            <person name="Alma A."/>
            <person name="Mapelli F."/>
            <person name="Borin S."/>
            <person name="Daffonchio D."/>
            <person name="Crotti E."/>
        </authorList>
    </citation>
    <scope>NUCLEOTIDE SEQUENCE [LARGE SCALE GENOMIC DNA]</scope>
    <source>
        <strain evidence="10 11">EV16P</strain>
    </source>
</reference>
<feature type="domain" description="DUF374" evidence="8">
    <location>
        <begin position="78"/>
        <end position="146"/>
    </location>
</feature>
<evidence type="ECO:0000256" key="6">
    <source>
        <dbReference type="ARBA" id="ARBA00031445"/>
    </source>
</evidence>
<keyword evidence="11" id="KW-1185">Reference proteome</keyword>
<evidence type="ECO:0000259" key="8">
    <source>
        <dbReference type="Pfam" id="PF04028"/>
    </source>
</evidence>
<dbReference type="GO" id="GO:0016740">
    <property type="term" value="F:transferase activity"/>
    <property type="evidence" value="ECO:0007669"/>
    <property type="project" value="UniProtKB-KW"/>
</dbReference>
<evidence type="ECO:0000256" key="1">
    <source>
        <dbReference type="ARBA" id="ARBA00003394"/>
    </source>
</evidence>
<feature type="domain" description="3-deoxy-D-manno-octulosonic-acid transferase N-terminal" evidence="9">
    <location>
        <begin position="263"/>
        <end position="443"/>
    </location>
</feature>
<dbReference type="Gene3D" id="3.40.50.11720">
    <property type="entry name" value="3-Deoxy-D-manno-octulosonic-acid transferase, N-terminal domain"/>
    <property type="match status" value="1"/>
</dbReference>
<dbReference type="EMBL" id="JAWJZY010000003">
    <property type="protein sequence ID" value="MEE8659163.1"/>
    <property type="molecule type" value="Genomic_DNA"/>
</dbReference>
<protein>
    <recommendedName>
        <fullName evidence="4">3-deoxy-D-manno-octulosonic acid transferase</fullName>
        <ecNumber evidence="3">2.4.99.12</ecNumber>
    </recommendedName>
    <alternativeName>
        <fullName evidence="6">Lipid IV(A) 3-deoxy-D-manno-octulosonic acid transferase</fullName>
    </alternativeName>
</protein>
<dbReference type="InterPro" id="IPR007172">
    <property type="entry name" value="DUF374"/>
</dbReference>
<keyword evidence="5 10" id="KW-0808">Transferase</keyword>
<dbReference type="Pfam" id="PF04028">
    <property type="entry name" value="DUF374"/>
    <property type="match status" value="1"/>
</dbReference>
<evidence type="ECO:0000256" key="5">
    <source>
        <dbReference type="ARBA" id="ARBA00022679"/>
    </source>
</evidence>
<comment type="function">
    <text evidence="1">Involved in lipopolysaccharide (LPS) biosynthesis. Catalyzes the transfer of 3-deoxy-D-manno-octulosonate (Kdo) residue(s) from CMP-Kdo to lipid IV(A), the tetraacyldisaccharide-1,4'-bisphosphate precursor of lipid A.</text>
</comment>
<comment type="pathway">
    <text evidence="2">Bacterial outer membrane biogenesis; LPS core biosynthesis.</text>
</comment>
<evidence type="ECO:0000256" key="4">
    <source>
        <dbReference type="ARBA" id="ARBA00019077"/>
    </source>
</evidence>
<evidence type="ECO:0000313" key="11">
    <source>
        <dbReference type="Proteomes" id="UP001312908"/>
    </source>
</evidence>
<evidence type="ECO:0000256" key="3">
    <source>
        <dbReference type="ARBA" id="ARBA00012621"/>
    </source>
</evidence>
<dbReference type="PANTHER" id="PTHR42755:SF1">
    <property type="entry name" value="3-DEOXY-D-MANNO-OCTULOSONIC ACID TRANSFERASE, MITOCHONDRIAL-RELATED"/>
    <property type="match status" value="1"/>
</dbReference>
<name>A0ABU7U366_9PROT</name>
<evidence type="ECO:0000256" key="7">
    <source>
        <dbReference type="ARBA" id="ARBA00049183"/>
    </source>
</evidence>
<evidence type="ECO:0000313" key="10">
    <source>
        <dbReference type="EMBL" id="MEE8659163.1"/>
    </source>
</evidence>
<dbReference type="InterPro" id="IPR007507">
    <property type="entry name" value="Glycos_transf_N"/>
</dbReference>
<dbReference type="EC" id="2.4.99.12" evidence="3"/>
<evidence type="ECO:0000259" key="9">
    <source>
        <dbReference type="Pfam" id="PF04413"/>
    </source>
</evidence>
<dbReference type="Gene3D" id="3.40.50.2000">
    <property type="entry name" value="Glycogen Phosphorylase B"/>
    <property type="match status" value="1"/>
</dbReference>
<dbReference type="Pfam" id="PF04413">
    <property type="entry name" value="Glycos_transf_N"/>
    <property type="match status" value="1"/>
</dbReference>
<comment type="caution">
    <text evidence="10">The sequence shown here is derived from an EMBL/GenBank/DDBJ whole genome shotgun (WGS) entry which is preliminary data.</text>
</comment>
<comment type="catalytic activity">
    <reaction evidence="7">
        <text>lipid IVA (E. coli) + CMP-3-deoxy-beta-D-manno-octulosonate = alpha-Kdo-(2-&gt;6)-lipid IVA (E. coli) + CMP + H(+)</text>
        <dbReference type="Rhea" id="RHEA:28066"/>
        <dbReference type="ChEBI" id="CHEBI:15378"/>
        <dbReference type="ChEBI" id="CHEBI:58603"/>
        <dbReference type="ChEBI" id="CHEBI:60364"/>
        <dbReference type="ChEBI" id="CHEBI:60377"/>
        <dbReference type="ChEBI" id="CHEBI:85987"/>
        <dbReference type="EC" id="2.4.99.12"/>
    </reaction>
</comment>
<dbReference type="Proteomes" id="UP001312908">
    <property type="component" value="Unassembled WGS sequence"/>
</dbReference>
<gene>
    <name evidence="10" type="ORF">DOFOFD_09070</name>
</gene>
<sequence length="652" mass="71953">MSKRRLLSRKILPSIARAYLGLALRTTRWRIVGPHASRNVLIQIPASRHPGAIVAFWHRNLLLLPALWKWARTRNGALRLNVLISRNRDGRLIRRTVAPWDIIGIEGSSNKRGQNKGGARALRAGVKALEGGALLAITPDGPRGPAENVQAGAAALGRLSRRVSVPIGGACRSVRLKTWDRMRVPLPFGRGYLCHGMPLPTGASTDRLAQQIAAADQRAAHAYRASGRHLLDLIWPWVGRAASAYLRRLATRRVQSGKEIAGRLEERYGRASVPRPDGDILWIHAASVGEVRSILPLLQRFLDAWPRVSILITTATVTGCETVAQYAERTSDGYRRRLIHQFAPYDVTKGTRRFLRHWKPVGLLLTDSELWPGWLRQCSRLGVPVGLLNARLSQKSFRRWRQTAFLTWPVFQRLAFVASRGADDAAQFDRLGAKNVFCVGDLKELAPPSSVDEAELSALRHALRSRTVLVVSSTHHGEEPIIIDAVAMARHKVKDLLCIIIPRHPERGAEVAELSDPPFPRRAQGAIPGEKDAIWVADTLGELALFYQLADFIFIGHSLLPQGGGHNPYEALHVGAPCATGPYHANFTEAYQQLGTRFATVDDAQSLAAWVTLETDRSHQSGPGKIGDKNRSDRFTSLANTLISRISAMTGL</sequence>
<accession>A0ABU7U366</accession>
<organism evidence="10 11">
    <name type="scientific">Sorlinia euscelidii</name>
    <dbReference type="NCBI Taxonomy" id="3081148"/>
    <lineage>
        <taxon>Bacteria</taxon>
        <taxon>Pseudomonadati</taxon>
        <taxon>Pseudomonadota</taxon>
        <taxon>Alphaproteobacteria</taxon>
        <taxon>Acetobacterales</taxon>
        <taxon>Acetobacteraceae</taxon>
        <taxon>Sorlinia</taxon>
    </lineage>
</organism>